<dbReference type="GeneID" id="84233760"/>
<reference evidence="2 3" key="1">
    <citation type="submission" date="2023-08" db="EMBL/GenBank/DDBJ databases">
        <title>Methanolobus mangrovi sp. nov. and Methanolobus sediminis sp. nov, two novel methylotrophic methanogens isolated from mangrove sediments in China.</title>
        <authorList>
            <person name="Zhou J."/>
        </authorList>
    </citation>
    <scope>NUCLEOTIDE SEQUENCE [LARGE SCALE GENOMIC DNA]</scope>
    <source>
        <strain evidence="2 3">FTZ6</strain>
    </source>
</reference>
<evidence type="ECO:0000313" key="3">
    <source>
        <dbReference type="Proteomes" id="UP001182908"/>
    </source>
</evidence>
<organism evidence="2 3">
    <name type="scientific">Methanolobus sediminis</name>
    <dbReference type="NCBI Taxonomy" id="3072978"/>
    <lineage>
        <taxon>Archaea</taxon>
        <taxon>Methanobacteriati</taxon>
        <taxon>Methanobacteriota</taxon>
        <taxon>Stenosarchaea group</taxon>
        <taxon>Methanomicrobia</taxon>
        <taxon>Methanosarcinales</taxon>
        <taxon>Methanosarcinaceae</taxon>
        <taxon>Methanolobus</taxon>
    </lineage>
</organism>
<keyword evidence="3" id="KW-1185">Reference proteome</keyword>
<name>A0AA51UK90_9EURY</name>
<evidence type="ECO:0000313" key="2">
    <source>
        <dbReference type="EMBL" id="WMW25087.1"/>
    </source>
</evidence>
<dbReference type="EMBL" id="CP133592">
    <property type="protein sequence ID" value="WMW25087.1"/>
    <property type="molecule type" value="Genomic_DNA"/>
</dbReference>
<sequence length="350" mass="39343">MPENIVSTVPIFKIKVDGNELSAKSMASVESVIFEEELNTASMFILKLATSDFEKGGWQHVDLKDFHLGSEIKLYMGMDDLVLMIAGEVTSLKPTFSESFSTIEIRGYDRLHRLRFGTKRRTFVDVKDSDIASSIAGEWGLSAKVEDTGTVHPHIYQNNQNDLEFILQRAKRIRYELFVDDRTLHFRSPKESDPASLVLEYRVDLEEFSADLSARYEGDEIVVQGWDYIKKKQVSATSKSERSMSTMNVKNNGTNMTESAFGKFSSYIVDEHPVDNFDAEKLAVARYNKHLVGSVTGDGKCTGIPKLRAGNTIEIKGIGRFSGTYYVTSTSHVIDYSGYKTSFKVRRGGI</sequence>
<dbReference type="InterPro" id="IPR056937">
    <property type="entry name" value="YqbQ/XkdQ"/>
</dbReference>
<gene>
    <name evidence="2" type="ORF">RE474_13545</name>
</gene>
<protein>
    <submittedName>
        <fullName evidence="2">Contractile injection system protein, VgrG/Pvc8 family</fullName>
    </submittedName>
</protein>
<dbReference type="KEGG" id="mseb:RE474_13545"/>
<dbReference type="SUPFAM" id="SSF69279">
    <property type="entry name" value="Phage tail proteins"/>
    <property type="match status" value="1"/>
</dbReference>
<proteinExistence type="predicted"/>
<dbReference type="RefSeq" id="WP_309310895.1">
    <property type="nucleotide sequence ID" value="NZ_CP133592.1"/>
</dbReference>
<accession>A0AA51UK90</accession>
<dbReference type="Pfam" id="PF24032">
    <property type="entry name" value="YQBQ"/>
    <property type="match status" value="1"/>
</dbReference>
<dbReference type="Proteomes" id="UP001182908">
    <property type="component" value="Chromosome"/>
</dbReference>
<dbReference type="AlphaFoldDB" id="A0AA51UK90"/>
<evidence type="ECO:0000259" key="1">
    <source>
        <dbReference type="Pfam" id="PF24032"/>
    </source>
</evidence>
<feature type="domain" description="YqbQ/XkdQ" evidence="1">
    <location>
        <begin position="66"/>
        <end position="345"/>
    </location>
</feature>